<dbReference type="InterPro" id="IPR016167">
    <property type="entry name" value="FAD-bd_PCMH_sub1"/>
</dbReference>
<dbReference type="OMA" id="CMGNYAG"/>
<reference evidence="7 8" key="1">
    <citation type="journal article" date="2013" name="PLoS Genet.">
        <title>Genomic mechanisms accounting for the adaptation to parasitism in nematode-trapping fungi.</title>
        <authorList>
            <person name="Meerupati T."/>
            <person name="Andersson K.M."/>
            <person name="Friman E."/>
            <person name="Kumar D."/>
            <person name="Tunlid A."/>
            <person name="Ahren D."/>
        </authorList>
    </citation>
    <scope>NUCLEOTIDE SEQUENCE [LARGE SCALE GENOMIC DNA]</scope>
    <source>
        <strain evidence="7 8">CBS 200.50</strain>
    </source>
</reference>
<dbReference type="AlphaFoldDB" id="S8AIL2"/>
<evidence type="ECO:0000313" key="7">
    <source>
        <dbReference type="EMBL" id="EPS42825.1"/>
    </source>
</evidence>
<dbReference type="HOGENOM" id="CLU_003896_2_0_1"/>
<dbReference type="Pfam" id="PF04030">
    <property type="entry name" value="ALO"/>
    <property type="match status" value="1"/>
</dbReference>
<dbReference type="GO" id="GO:0071949">
    <property type="term" value="F:FAD binding"/>
    <property type="evidence" value="ECO:0007669"/>
    <property type="project" value="InterPro"/>
</dbReference>
<dbReference type="EC" id="1.1.3.37" evidence="3"/>
<dbReference type="Proteomes" id="UP000015100">
    <property type="component" value="Unassembled WGS sequence"/>
</dbReference>
<comment type="caution">
    <text evidence="7">The sequence shown here is derived from an EMBL/GenBank/DDBJ whole genome shotgun (WGS) entry which is preliminary data.</text>
</comment>
<dbReference type="InterPro" id="IPR007173">
    <property type="entry name" value="ALO_C"/>
</dbReference>
<dbReference type="Gene3D" id="3.30.70.2520">
    <property type="match status" value="1"/>
</dbReference>
<evidence type="ECO:0000256" key="3">
    <source>
        <dbReference type="ARBA" id="ARBA00013136"/>
    </source>
</evidence>
<dbReference type="UniPathway" id="UPA00771">
    <property type="reaction ID" value="UER00766"/>
</dbReference>
<dbReference type="EMBL" id="AQGS01000096">
    <property type="protein sequence ID" value="EPS42825.1"/>
    <property type="molecule type" value="Genomic_DNA"/>
</dbReference>
<dbReference type="eggNOG" id="KOG4730">
    <property type="taxonomic scope" value="Eukaryota"/>
</dbReference>
<dbReference type="InterPro" id="IPR006094">
    <property type="entry name" value="Oxid_FAD_bind_N"/>
</dbReference>
<proteinExistence type="inferred from homology"/>
<dbReference type="InterPro" id="IPR036318">
    <property type="entry name" value="FAD-bd_PCMH-like_sf"/>
</dbReference>
<name>S8AIL2_DACHA</name>
<evidence type="ECO:0000256" key="2">
    <source>
        <dbReference type="ARBA" id="ARBA00005466"/>
    </source>
</evidence>
<dbReference type="InterPro" id="IPR006093">
    <property type="entry name" value="Oxy_OxRdtase_FAD_BS"/>
</dbReference>
<dbReference type="InterPro" id="IPR010031">
    <property type="entry name" value="FAD_lactone_oxidase-like"/>
</dbReference>
<dbReference type="PANTHER" id="PTHR43762">
    <property type="entry name" value="L-GULONOLACTONE OXIDASE"/>
    <property type="match status" value="1"/>
</dbReference>
<dbReference type="GO" id="GO:0016020">
    <property type="term" value="C:membrane"/>
    <property type="evidence" value="ECO:0007669"/>
    <property type="project" value="InterPro"/>
</dbReference>
<keyword evidence="8" id="KW-1185">Reference proteome</keyword>
<protein>
    <recommendedName>
        <fullName evidence="3">D-arabinono-1,4-lactone oxidase</fullName>
        <ecNumber evidence="3">1.1.3.37</ecNumber>
    </recommendedName>
    <alternativeName>
        <fullName evidence="5">L-galactono-gamma-lactone oxidase</fullName>
    </alternativeName>
</protein>
<dbReference type="PROSITE" id="PS51387">
    <property type="entry name" value="FAD_PCMH"/>
    <property type="match status" value="1"/>
</dbReference>
<comment type="pathway">
    <text evidence="1">Cofactor biosynthesis; D-erythroascorbate biosynthesis; dehydro-D-arabinono-1,4-lactone from D-arabinose: step 2/2.</text>
</comment>
<accession>S8AIL2</accession>
<evidence type="ECO:0000313" key="8">
    <source>
        <dbReference type="Proteomes" id="UP000015100"/>
    </source>
</evidence>
<dbReference type="InterPro" id="IPR016166">
    <property type="entry name" value="FAD-bd_PCMH"/>
</dbReference>
<sequence>MEAQAKATVELLKVLVADPENEEHLDELKKRIINGDDSLDHAAHSVIARLFRISVTWSNCINQQICYPIQIRKPRCLDDIVTAISDAQKRKITIRATGSGHSYSNVAPVFKGGLLLDPHDMNRVLIIDPGLLKYPLGAGKLFAVESGITIKDLNTALDKRNLALANMGAYDGQTLAGAISTGTHGTGITLGPIASSVRAVVLVSGDGTVYQIEPSQGISDPEAFDKQVRDRILKQDDDWFNTVVISMGCTGIIYSYILEVVDSYYLEENRDLSTWEQVKQDLTFPVEGRLPKVLTENRHYEVDINPYPVKGRHSCVVQTKNKVDADHPSGSRGIEDWIAGILAGCPLAEYWLVRALNLWPTTSPEIINNALNSLVVKHHIDKSYKILNLGPVDNVKALAVELSYPVDEHLVGAIDNLLSVFQNEANKMNWYMAGPFSLRFVAASDAYLAPQQGRLTCMVELDMLLGITTGDELLTSITRKVQRGNSQVRVHWGLDLDTISKESIKELYPKYSEWFKVYSELNTMGIFDSPFTDRLEISVNPLR</sequence>
<dbReference type="GO" id="GO:0003885">
    <property type="term" value="F:D-arabinono-1,4-lactone oxidase activity"/>
    <property type="evidence" value="ECO:0007669"/>
    <property type="project" value="UniProtKB-EC"/>
</dbReference>
<dbReference type="Gene3D" id="3.30.43.10">
    <property type="entry name" value="Uridine Diphospho-n-acetylenolpyruvylglucosamine Reductase, domain 2"/>
    <property type="match status" value="1"/>
</dbReference>
<dbReference type="STRING" id="1284197.S8AIL2"/>
<dbReference type="Pfam" id="PF01565">
    <property type="entry name" value="FAD_binding_4"/>
    <property type="match status" value="1"/>
</dbReference>
<keyword evidence="4" id="KW-0560">Oxidoreductase</keyword>
<gene>
    <name evidence="7" type="ORF">H072_3180</name>
</gene>
<dbReference type="Gene3D" id="3.30.465.10">
    <property type="match status" value="1"/>
</dbReference>
<dbReference type="PROSITE" id="PS00862">
    <property type="entry name" value="OX2_COVAL_FAD"/>
    <property type="match status" value="1"/>
</dbReference>
<evidence type="ECO:0000256" key="5">
    <source>
        <dbReference type="ARBA" id="ARBA00033418"/>
    </source>
</evidence>
<evidence type="ECO:0000256" key="1">
    <source>
        <dbReference type="ARBA" id="ARBA00005083"/>
    </source>
</evidence>
<evidence type="ECO:0000259" key="6">
    <source>
        <dbReference type="PROSITE" id="PS51387"/>
    </source>
</evidence>
<organism evidence="7 8">
    <name type="scientific">Dactylellina haptotyla (strain CBS 200.50)</name>
    <name type="common">Nematode-trapping fungus</name>
    <name type="synonym">Monacrosporium haptotylum</name>
    <dbReference type="NCBI Taxonomy" id="1284197"/>
    <lineage>
        <taxon>Eukaryota</taxon>
        <taxon>Fungi</taxon>
        <taxon>Dikarya</taxon>
        <taxon>Ascomycota</taxon>
        <taxon>Pezizomycotina</taxon>
        <taxon>Orbiliomycetes</taxon>
        <taxon>Orbiliales</taxon>
        <taxon>Orbiliaceae</taxon>
        <taxon>Dactylellina</taxon>
    </lineage>
</organism>
<dbReference type="PANTHER" id="PTHR43762:SF1">
    <property type="entry name" value="D-ARABINONO-1,4-LACTONE OXIDASE"/>
    <property type="match status" value="1"/>
</dbReference>
<dbReference type="InterPro" id="IPR016169">
    <property type="entry name" value="FAD-bd_PCMH_sub2"/>
</dbReference>
<comment type="similarity">
    <text evidence="2">Belongs to the oxygen-dependent FAD-linked oxidoreductase family.</text>
</comment>
<dbReference type="OrthoDB" id="610608at2759"/>
<feature type="domain" description="FAD-binding PCMH-type" evidence="6">
    <location>
        <begin position="64"/>
        <end position="263"/>
    </location>
</feature>
<dbReference type="SUPFAM" id="SSF56176">
    <property type="entry name" value="FAD-binding/transporter-associated domain-like"/>
    <property type="match status" value="1"/>
</dbReference>
<reference evidence="8" key="2">
    <citation type="submission" date="2013-04" db="EMBL/GenBank/DDBJ databases">
        <title>Genomic mechanisms accounting for the adaptation to parasitism in nematode-trapping fungi.</title>
        <authorList>
            <person name="Ahren D.G."/>
        </authorList>
    </citation>
    <scope>NUCLEOTIDE SEQUENCE [LARGE SCALE GENOMIC DNA]</scope>
    <source>
        <strain evidence="8">CBS 200.50</strain>
    </source>
</reference>
<evidence type="ECO:0000256" key="4">
    <source>
        <dbReference type="ARBA" id="ARBA00023002"/>
    </source>
</evidence>
<dbReference type="PIRSF" id="PIRSF000136">
    <property type="entry name" value="LGO_GLO"/>
    <property type="match status" value="1"/>
</dbReference>